<evidence type="ECO:0000313" key="8">
    <source>
        <dbReference type="EMBL" id="MFE4104900.1"/>
    </source>
</evidence>
<dbReference type="InterPro" id="IPR000515">
    <property type="entry name" value="MetI-like"/>
</dbReference>
<proteinExistence type="inferred from homology"/>
<feature type="transmembrane region" description="Helical" evidence="6">
    <location>
        <begin position="60"/>
        <end position="81"/>
    </location>
</feature>
<evidence type="ECO:0000256" key="5">
    <source>
        <dbReference type="ARBA" id="ARBA00023136"/>
    </source>
</evidence>
<organism evidence="8 9">
    <name type="scientific">Almyronema epifaneia S1</name>
    <dbReference type="NCBI Taxonomy" id="2991925"/>
    <lineage>
        <taxon>Bacteria</taxon>
        <taxon>Bacillati</taxon>
        <taxon>Cyanobacteriota</taxon>
        <taxon>Cyanophyceae</taxon>
        <taxon>Nodosilineales</taxon>
        <taxon>Nodosilineaceae</taxon>
        <taxon>Almyronema</taxon>
        <taxon>Almyronema epifaneia</taxon>
    </lineage>
</organism>
<dbReference type="PROSITE" id="PS50928">
    <property type="entry name" value="ABC_TM1"/>
    <property type="match status" value="1"/>
</dbReference>
<dbReference type="PANTHER" id="PTHR30177">
    <property type="entry name" value="GLYCINE BETAINE/L-PROLINE TRANSPORT SYSTEM PERMEASE PROTEIN PROW"/>
    <property type="match status" value="1"/>
</dbReference>
<dbReference type="RefSeq" id="WP_377960626.1">
    <property type="nucleotide sequence ID" value="NZ_JBHZOL010000007.1"/>
</dbReference>
<feature type="transmembrane region" description="Helical" evidence="6">
    <location>
        <begin position="87"/>
        <end position="107"/>
    </location>
</feature>
<evidence type="ECO:0000256" key="4">
    <source>
        <dbReference type="ARBA" id="ARBA00022989"/>
    </source>
</evidence>
<dbReference type="CDD" id="cd06261">
    <property type="entry name" value="TM_PBP2"/>
    <property type="match status" value="1"/>
</dbReference>
<dbReference type="InterPro" id="IPR051204">
    <property type="entry name" value="ABC_transp_perm/SBD"/>
</dbReference>
<evidence type="ECO:0000256" key="1">
    <source>
        <dbReference type="ARBA" id="ARBA00004141"/>
    </source>
</evidence>
<comment type="subcellular location">
    <subcellularLocation>
        <location evidence="6">Cell membrane</location>
        <topology evidence="6">Multi-pass membrane protein</topology>
    </subcellularLocation>
    <subcellularLocation>
        <location evidence="1">Membrane</location>
        <topology evidence="1">Multi-pass membrane protein</topology>
    </subcellularLocation>
</comment>
<evidence type="ECO:0000313" key="9">
    <source>
        <dbReference type="Proteomes" id="UP001600165"/>
    </source>
</evidence>
<accession>A0ABW6I9R0</accession>
<keyword evidence="4 6" id="KW-1133">Transmembrane helix</keyword>
<dbReference type="InterPro" id="IPR035906">
    <property type="entry name" value="MetI-like_sf"/>
</dbReference>
<evidence type="ECO:0000256" key="2">
    <source>
        <dbReference type="ARBA" id="ARBA00022448"/>
    </source>
</evidence>
<dbReference type="PANTHER" id="PTHR30177:SF4">
    <property type="entry name" value="OSMOPROTECTANT IMPORT PERMEASE PROTEIN OSMW"/>
    <property type="match status" value="1"/>
</dbReference>
<keyword evidence="3 6" id="KW-0812">Transmembrane</keyword>
<dbReference type="Pfam" id="PF00528">
    <property type="entry name" value="BPD_transp_1"/>
    <property type="match status" value="1"/>
</dbReference>
<dbReference type="Gene3D" id="1.10.3720.10">
    <property type="entry name" value="MetI-like"/>
    <property type="match status" value="1"/>
</dbReference>
<feature type="transmembrane region" description="Helical" evidence="6">
    <location>
        <begin position="26"/>
        <end position="48"/>
    </location>
</feature>
<name>A0ABW6I9R0_9CYAN</name>
<evidence type="ECO:0000256" key="6">
    <source>
        <dbReference type="RuleBase" id="RU363032"/>
    </source>
</evidence>
<dbReference type="Proteomes" id="UP001600165">
    <property type="component" value="Unassembled WGS sequence"/>
</dbReference>
<gene>
    <name evidence="8" type="ORF">ACFVKH_01335</name>
</gene>
<feature type="transmembrane region" description="Helical" evidence="6">
    <location>
        <begin position="152"/>
        <end position="175"/>
    </location>
</feature>
<keyword evidence="5 6" id="KW-0472">Membrane</keyword>
<evidence type="ECO:0000259" key="7">
    <source>
        <dbReference type="PROSITE" id="PS50928"/>
    </source>
</evidence>
<protein>
    <submittedName>
        <fullName evidence="8">ABC transporter permease</fullName>
    </submittedName>
</protein>
<keyword evidence="2 6" id="KW-0813">Transport</keyword>
<dbReference type="SUPFAM" id="SSF161098">
    <property type="entry name" value="MetI-like"/>
    <property type="match status" value="1"/>
</dbReference>
<keyword evidence="9" id="KW-1185">Reference proteome</keyword>
<dbReference type="EMBL" id="JBHZOL010000007">
    <property type="protein sequence ID" value="MFE4104900.1"/>
    <property type="molecule type" value="Genomic_DNA"/>
</dbReference>
<comment type="similarity">
    <text evidence="6">Belongs to the binding-protein-dependent transport system permease family.</text>
</comment>
<feature type="domain" description="ABC transmembrane type-1" evidence="7">
    <location>
        <begin position="22"/>
        <end position="201"/>
    </location>
</feature>
<reference evidence="8 9" key="1">
    <citation type="submission" date="2024-10" db="EMBL/GenBank/DDBJ databases">
        <authorList>
            <person name="Ratan Roy A."/>
            <person name="Morales Sandoval P.H."/>
            <person name="De Los Santos Villalobos S."/>
            <person name="Chakraborty S."/>
            <person name="Mukherjee J."/>
        </authorList>
    </citation>
    <scope>NUCLEOTIDE SEQUENCE [LARGE SCALE GENOMIC DNA]</scope>
    <source>
        <strain evidence="8 9">S1</strain>
    </source>
</reference>
<sequence>MQLVFEAYDYAISNSDKFLDALLQHLLLVGVPLGIGLLIGLPLGVWSARSQLAASLLTNGFNALRVIPSLAILFVAIPYFGLSFQSAAIALTLLVMPPILISTDVAFRSIDPMIREAAVGMGLSARQILQQIEIPLALPVVIAGIKTATVEVIASATLAAFIGAGGLGDFVVLGFAAYDNAILLVGAVPVALLALLAEVSLSALQKVVQPPL</sequence>
<comment type="caution">
    <text evidence="8">The sequence shown here is derived from an EMBL/GenBank/DDBJ whole genome shotgun (WGS) entry which is preliminary data.</text>
</comment>
<evidence type="ECO:0000256" key="3">
    <source>
        <dbReference type="ARBA" id="ARBA00022692"/>
    </source>
</evidence>
<feature type="transmembrane region" description="Helical" evidence="6">
    <location>
        <begin position="182"/>
        <end position="204"/>
    </location>
</feature>